<evidence type="ECO:0000256" key="4">
    <source>
        <dbReference type="ARBA" id="ARBA00022989"/>
    </source>
</evidence>
<comment type="caution">
    <text evidence="8">The sequence shown here is derived from an EMBL/GenBank/DDBJ whole genome shotgun (WGS) entry which is preliminary data.</text>
</comment>
<organism evidence="8 9">
    <name type="scientific">Carboxylicivirga linearis</name>
    <dbReference type="NCBI Taxonomy" id="1628157"/>
    <lineage>
        <taxon>Bacteria</taxon>
        <taxon>Pseudomonadati</taxon>
        <taxon>Bacteroidota</taxon>
        <taxon>Bacteroidia</taxon>
        <taxon>Marinilabiliales</taxon>
        <taxon>Marinilabiliaceae</taxon>
        <taxon>Carboxylicivirga</taxon>
    </lineage>
</organism>
<sequence>MKITKQIYGGNHKRLVLDYLLIAIGSFILASGFVFFINPYKIVPGGVYGLGIVVHHLIDEVPVGTFGLILNIPLTLLGIKVLGSKFGIKTVLGMVLTTLFMDSLTYFVGEQDPLGLQNDLLLSSVFGGIVIGFGLGLIFKAKATSGGSDIVAMIGSKYSKISVGQFLIIVDSIIVLTGLVVFKDWKIPLYSWIVIFITGKVIDITLDGISYEKALIIISDKHEVIKDRILNSLERGGTYFTGEGMYSGEEKKVIFTVVSRREVTTLQAMISQIDPNAFLTVMDTSEILGEGFKSLNEDEG</sequence>
<protein>
    <submittedName>
        <fullName evidence="8">YitT family protein</fullName>
    </submittedName>
</protein>
<evidence type="ECO:0000256" key="1">
    <source>
        <dbReference type="ARBA" id="ARBA00004651"/>
    </source>
</evidence>
<evidence type="ECO:0000256" key="2">
    <source>
        <dbReference type="ARBA" id="ARBA00022475"/>
    </source>
</evidence>
<dbReference type="Gene3D" id="3.30.70.120">
    <property type="match status" value="1"/>
</dbReference>
<evidence type="ECO:0000256" key="3">
    <source>
        <dbReference type="ARBA" id="ARBA00022692"/>
    </source>
</evidence>
<dbReference type="PIRSF" id="PIRSF006483">
    <property type="entry name" value="Membrane_protein_YitT"/>
    <property type="match status" value="1"/>
</dbReference>
<evidence type="ECO:0000313" key="8">
    <source>
        <dbReference type="EMBL" id="MBS2100537.1"/>
    </source>
</evidence>
<feature type="transmembrane region" description="Helical" evidence="6">
    <location>
        <begin position="161"/>
        <end position="181"/>
    </location>
</feature>
<dbReference type="Pfam" id="PF02588">
    <property type="entry name" value="YitT_membrane"/>
    <property type="match status" value="1"/>
</dbReference>
<keyword evidence="5 6" id="KW-0472">Membrane</keyword>
<keyword evidence="4 6" id="KW-1133">Transmembrane helix</keyword>
<reference evidence="8 9" key="1">
    <citation type="journal article" date="2015" name="Int. J. Syst. Evol. Microbiol.">
        <title>Carboxylicivirga linearis sp. nov., isolated from a sea cucumber culture pond.</title>
        <authorList>
            <person name="Wang F.Q."/>
            <person name="Zhou Y.X."/>
            <person name="Lin X.Z."/>
            <person name="Chen G.J."/>
            <person name="Du Z.J."/>
        </authorList>
    </citation>
    <scope>NUCLEOTIDE SEQUENCE [LARGE SCALE GENOMIC DNA]</scope>
    <source>
        <strain evidence="8 9">FB218</strain>
    </source>
</reference>
<comment type="subcellular location">
    <subcellularLocation>
        <location evidence="1">Cell membrane</location>
        <topology evidence="1">Multi-pass membrane protein</topology>
    </subcellularLocation>
</comment>
<feature type="transmembrane region" description="Helical" evidence="6">
    <location>
        <begin position="91"/>
        <end position="108"/>
    </location>
</feature>
<evidence type="ECO:0000256" key="6">
    <source>
        <dbReference type="SAM" id="Phobius"/>
    </source>
</evidence>
<accession>A0ABS5K060</accession>
<dbReference type="PANTHER" id="PTHR33545">
    <property type="entry name" value="UPF0750 MEMBRANE PROTEIN YITT-RELATED"/>
    <property type="match status" value="1"/>
</dbReference>
<dbReference type="Proteomes" id="UP000708576">
    <property type="component" value="Unassembled WGS sequence"/>
</dbReference>
<evidence type="ECO:0000313" key="9">
    <source>
        <dbReference type="Proteomes" id="UP000708576"/>
    </source>
</evidence>
<dbReference type="InterPro" id="IPR019264">
    <property type="entry name" value="DUF2179"/>
</dbReference>
<feature type="domain" description="DUF2179" evidence="7">
    <location>
        <begin position="235"/>
        <end position="289"/>
    </location>
</feature>
<dbReference type="InterPro" id="IPR015867">
    <property type="entry name" value="N-reg_PII/ATP_PRibTrfase_C"/>
</dbReference>
<dbReference type="CDD" id="cd16380">
    <property type="entry name" value="YitT_C"/>
    <property type="match status" value="1"/>
</dbReference>
<dbReference type="InterPro" id="IPR051461">
    <property type="entry name" value="UPF0750_membrane"/>
</dbReference>
<dbReference type="EMBL" id="JAGUCO010000024">
    <property type="protein sequence ID" value="MBS2100537.1"/>
    <property type="molecule type" value="Genomic_DNA"/>
</dbReference>
<dbReference type="InterPro" id="IPR003740">
    <property type="entry name" value="YitT"/>
</dbReference>
<name>A0ABS5K060_9BACT</name>
<gene>
    <name evidence="8" type="ORF">KEM10_19790</name>
</gene>
<keyword evidence="2" id="KW-1003">Cell membrane</keyword>
<evidence type="ECO:0000259" key="7">
    <source>
        <dbReference type="Pfam" id="PF10035"/>
    </source>
</evidence>
<dbReference type="PANTHER" id="PTHR33545:SF5">
    <property type="entry name" value="UPF0750 MEMBRANE PROTEIN YITT"/>
    <property type="match status" value="1"/>
</dbReference>
<evidence type="ECO:0000256" key="5">
    <source>
        <dbReference type="ARBA" id="ARBA00023136"/>
    </source>
</evidence>
<feature type="transmembrane region" description="Helical" evidence="6">
    <location>
        <begin position="61"/>
        <end position="79"/>
    </location>
</feature>
<proteinExistence type="predicted"/>
<keyword evidence="9" id="KW-1185">Reference proteome</keyword>
<dbReference type="RefSeq" id="WP_212218579.1">
    <property type="nucleotide sequence ID" value="NZ_JAGUCO010000024.1"/>
</dbReference>
<feature type="transmembrane region" description="Helical" evidence="6">
    <location>
        <begin position="20"/>
        <end position="41"/>
    </location>
</feature>
<feature type="transmembrane region" description="Helical" evidence="6">
    <location>
        <begin position="120"/>
        <end position="140"/>
    </location>
</feature>
<keyword evidence="3 6" id="KW-0812">Transmembrane</keyword>
<dbReference type="Pfam" id="PF10035">
    <property type="entry name" value="DUF2179"/>
    <property type="match status" value="1"/>
</dbReference>